<dbReference type="InterPro" id="IPR039761">
    <property type="entry name" value="Bms1/Tsr1"/>
</dbReference>
<dbReference type="GO" id="GO:0005525">
    <property type="term" value="F:GTP binding"/>
    <property type="evidence" value="ECO:0007669"/>
    <property type="project" value="UniProtKB-KW"/>
</dbReference>
<feature type="compositionally biased region" description="Acidic residues" evidence="11">
    <location>
        <begin position="506"/>
        <end position="523"/>
    </location>
</feature>
<dbReference type="InterPro" id="IPR012948">
    <property type="entry name" value="AARP2CN"/>
</dbReference>
<accession>A0AAD9L846</accession>
<keyword evidence="7" id="KW-0342">GTP-binding</keyword>
<evidence type="ECO:0000256" key="4">
    <source>
        <dbReference type="ARBA" id="ARBA00022741"/>
    </source>
</evidence>
<evidence type="ECO:0000256" key="11">
    <source>
        <dbReference type="SAM" id="MobiDB-lite"/>
    </source>
</evidence>
<feature type="compositionally biased region" description="Basic and acidic residues" evidence="11">
    <location>
        <begin position="421"/>
        <end position="431"/>
    </location>
</feature>
<dbReference type="SMART" id="SM00785">
    <property type="entry name" value="AARP2CN"/>
    <property type="match status" value="1"/>
</dbReference>
<dbReference type="GO" id="GO:0034511">
    <property type="term" value="F:U3 snoRNA binding"/>
    <property type="evidence" value="ECO:0007669"/>
    <property type="project" value="TreeGrafter"/>
</dbReference>
<dbReference type="GO" id="GO:0000462">
    <property type="term" value="P:maturation of SSU-rRNA from tricistronic rRNA transcript (SSU-rRNA, 5.8S rRNA, LSU-rRNA)"/>
    <property type="evidence" value="ECO:0007669"/>
    <property type="project" value="TreeGrafter"/>
</dbReference>
<evidence type="ECO:0000256" key="7">
    <source>
        <dbReference type="ARBA" id="ARBA00023134"/>
    </source>
</evidence>
<keyword evidence="3" id="KW-0597">Phosphoprotein</keyword>
<keyword evidence="6" id="KW-0067">ATP-binding</keyword>
<evidence type="ECO:0000256" key="3">
    <source>
        <dbReference type="ARBA" id="ARBA00022553"/>
    </source>
</evidence>
<feature type="compositionally biased region" description="Basic and acidic residues" evidence="11">
    <location>
        <begin position="18"/>
        <end position="27"/>
    </location>
</feature>
<proteinExistence type="inferred from homology"/>
<dbReference type="CDD" id="cd01882">
    <property type="entry name" value="BMS1"/>
    <property type="match status" value="1"/>
</dbReference>
<dbReference type="GO" id="GO:0030686">
    <property type="term" value="C:90S preribosome"/>
    <property type="evidence" value="ECO:0007669"/>
    <property type="project" value="TreeGrafter"/>
</dbReference>
<dbReference type="SUPFAM" id="SSF52540">
    <property type="entry name" value="P-loop containing nucleoside triphosphate hydrolases"/>
    <property type="match status" value="1"/>
</dbReference>
<dbReference type="GO" id="GO:0005654">
    <property type="term" value="C:nucleoplasm"/>
    <property type="evidence" value="ECO:0007669"/>
    <property type="project" value="UniProtKB-ARBA"/>
</dbReference>
<dbReference type="PANTHER" id="PTHR12858:SF2">
    <property type="entry name" value="RIBOSOME BIOGENESIS PROTEIN BMS1 HOMOLOG"/>
    <property type="match status" value="1"/>
</dbReference>
<dbReference type="SMART" id="SM00382">
    <property type="entry name" value="AAA"/>
    <property type="match status" value="1"/>
</dbReference>
<dbReference type="FunFam" id="3.40.50.300:FF:000105">
    <property type="entry name" value="BMS1 ribosome biogenesis factor"/>
    <property type="match status" value="1"/>
</dbReference>
<evidence type="ECO:0000256" key="9">
    <source>
        <dbReference type="ARBA" id="ARBA00049117"/>
    </source>
</evidence>
<dbReference type="InterPro" id="IPR027417">
    <property type="entry name" value="P-loop_NTPase"/>
</dbReference>
<dbReference type="GO" id="GO:0032040">
    <property type="term" value="C:small-subunit processome"/>
    <property type="evidence" value="ECO:0007669"/>
    <property type="project" value="UniProtKB-ARBA"/>
</dbReference>
<dbReference type="GO" id="GO:0005524">
    <property type="term" value="F:ATP binding"/>
    <property type="evidence" value="ECO:0007669"/>
    <property type="project" value="UniProtKB-KW"/>
</dbReference>
<feature type="compositionally biased region" description="Polar residues" evidence="11">
    <location>
        <begin position="558"/>
        <end position="575"/>
    </location>
</feature>
<reference evidence="13" key="1">
    <citation type="submission" date="2023-02" db="EMBL/GenBank/DDBJ databases">
        <title>Identification and recombinant expression of a fungal hydrolase from Papiliotrema laurentii that hydrolyzes apple cutin and clears colloidal polyester polyurethane.</title>
        <authorList>
            <consortium name="DOE Joint Genome Institute"/>
            <person name="Roman V.A."/>
            <person name="Bojanowski C."/>
            <person name="Crable B.R."/>
            <person name="Wagner D.N."/>
            <person name="Hung C.S."/>
            <person name="Nadeau L.J."/>
            <person name="Schratz L."/>
            <person name="Haridas S."/>
            <person name="Pangilinan J."/>
            <person name="Lipzen A."/>
            <person name="Na H."/>
            <person name="Yan M."/>
            <person name="Ng V."/>
            <person name="Grigoriev I.V."/>
            <person name="Spatafora J.W."/>
            <person name="Barlow D."/>
            <person name="Biffinger J."/>
            <person name="Kelley-Loughnane N."/>
            <person name="Varaljay V.A."/>
            <person name="Crookes-Goodson W.J."/>
        </authorList>
    </citation>
    <scope>NUCLEOTIDE SEQUENCE</scope>
    <source>
        <strain evidence="13">5307AH</strain>
    </source>
</reference>
<feature type="compositionally biased region" description="Basic and acidic residues" evidence="11">
    <location>
        <begin position="1090"/>
        <end position="1136"/>
    </location>
</feature>
<dbReference type="Pfam" id="PF04950">
    <property type="entry name" value="RIBIOP_C"/>
    <property type="match status" value="1"/>
</dbReference>
<feature type="compositionally biased region" description="Basic and acidic residues" evidence="11">
    <location>
        <begin position="70"/>
        <end position="85"/>
    </location>
</feature>
<dbReference type="Gene3D" id="3.40.50.300">
    <property type="entry name" value="P-loop containing nucleotide triphosphate hydrolases"/>
    <property type="match status" value="1"/>
</dbReference>
<feature type="region of interest" description="Disordered" evidence="11">
    <location>
        <begin position="646"/>
        <end position="675"/>
    </location>
</feature>
<evidence type="ECO:0000313" key="13">
    <source>
        <dbReference type="EMBL" id="KAK1926765.1"/>
    </source>
</evidence>
<dbReference type="PROSITE" id="PS51714">
    <property type="entry name" value="G_BMS1"/>
    <property type="match status" value="1"/>
</dbReference>
<feature type="region of interest" description="Disordered" evidence="11">
    <location>
        <begin position="1"/>
        <end position="90"/>
    </location>
</feature>
<dbReference type="PANTHER" id="PTHR12858">
    <property type="entry name" value="RIBOSOME BIOGENESIS PROTEIN"/>
    <property type="match status" value="1"/>
</dbReference>
<comment type="similarity">
    <text evidence="10">Belongs to the TRAFAC class translation factor GTPase superfamily. Bms1-like GTPase family. BMS1 subfamily.</text>
</comment>
<feature type="compositionally biased region" description="Polar residues" evidence="11">
    <location>
        <begin position="408"/>
        <end position="417"/>
    </location>
</feature>
<feature type="compositionally biased region" description="Acidic residues" evidence="11">
    <location>
        <begin position="441"/>
        <end position="459"/>
    </location>
</feature>
<keyword evidence="8" id="KW-0539">Nucleus</keyword>
<evidence type="ECO:0000256" key="5">
    <source>
        <dbReference type="ARBA" id="ARBA00022801"/>
    </source>
</evidence>
<dbReference type="GO" id="GO:0000479">
    <property type="term" value="P:endonucleolytic cleavage of tricistronic rRNA transcript (SSU-rRNA, 5.8S rRNA, LSU-rRNA)"/>
    <property type="evidence" value="ECO:0007669"/>
    <property type="project" value="TreeGrafter"/>
</dbReference>
<organism evidence="13 14">
    <name type="scientific">Papiliotrema laurentii</name>
    <name type="common">Cryptococcus laurentii</name>
    <dbReference type="NCBI Taxonomy" id="5418"/>
    <lineage>
        <taxon>Eukaryota</taxon>
        <taxon>Fungi</taxon>
        <taxon>Dikarya</taxon>
        <taxon>Basidiomycota</taxon>
        <taxon>Agaricomycotina</taxon>
        <taxon>Tremellomycetes</taxon>
        <taxon>Tremellales</taxon>
        <taxon>Rhynchogastremaceae</taxon>
        <taxon>Papiliotrema</taxon>
    </lineage>
</organism>
<feature type="region of interest" description="Disordered" evidence="11">
    <location>
        <begin position="408"/>
        <end position="586"/>
    </location>
</feature>
<dbReference type="InterPro" id="IPR007034">
    <property type="entry name" value="BMS1_TSR1_C"/>
</dbReference>
<feature type="region of interest" description="Disordered" evidence="11">
    <location>
        <begin position="1090"/>
        <end position="1153"/>
    </location>
</feature>
<evidence type="ECO:0000259" key="12">
    <source>
        <dbReference type="PROSITE" id="PS51714"/>
    </source>
</evidence>
<name>A0AAD9L846_PAPLA</name>
<dbReference type="GO" id="GO:0003924">
    <property type="term" value="F:GTPase activity"/>
    <property type="evidence" value="ECO:0007669"/>
    <property type="project" value="TreeGrafter"/>
</dbReference>
<sequence length="1153" mass="129272">MDRPQRAHHKPSAGAKAAKKDAAKGIDRSGGNSYNPKAFTNSSFRSADRAARRTAEKDQQRLHVPLVNRNPEERKVTGEKGKGMDEGSLPPPPIIVGIVGPPGVGKSTLLRSLVRRFTKHNLQEPQGPVTVVSGKTRRITFIECGNDLNSMVDLGKVVDLVLLMIDGSFGFEMETFEFLNILQAHGFPKVLGLLTHLDLIKKASTLKDTKKRLKHRFWTEIYQGAKLFSLSGVMNGRYPDAEINLLSRFISVMKFRPLVFRNAHPYLLADRIQDLTSREAIRENPKIDRTITLYGYLRGPNLPARNAKVHIPGAGDLEVKEVERLADPCPLPTLESERRRKMGEKAKLIHAPMSDVGGLMFDKDAVYINVPGSFSKGGDAPQGEGEKMVMDLQDASQTFGEGIQTSQIRLFGSSSAPLQVDQERVRRRAEPRNGGPILGQADEDDYSVDNEDFDDEDLKLEDGAPAAGDSDSEQEGDVDFASSDSEDDDIAQATSFSQDGRRVNLPDEEDDDEEDEDEDDDDDVPRWKSDLSQKASTSFAERMQRRRDLASLIYDSELSPQEIASGSTRPSSADAESSRMGAERDDFFTIKSADGLNAGDDGDQIKPTVDHAALKAKWDNEETLDSIKHLFISGPIGDDTVDAEGQAYEEEGDDFEDLEGGGDEEDGGDGEGGDVPYIGVKPDKGDHSADRAKALEKKKAALAAKFDETYDSDDDEGNKMDFYDAQKAEMARQRALNEAEFAGMDIDARAKIEGYRSGMYVRLELENVPCEMIENFDPRFPIIIGGLLNEEQRFGYVTIRIKRHRWFTKTLKTNDPLIFSLGWRRFQSMPIYHLDDHSIRNRMLKYTPEHMHCYATFYGPVSAPNTGLCAFNSISDEAPGFRISATGVVLDVDRSTKIVKKLKLTGVPYKIFKNTAFIKDMFNTALEVAKFEGANIRTVSGIRGQVKKALSKPEGSYRATFEDKILMSDIVFLRAWYSIEPKKLYNPVTSLLLSDKGGWKGMRLTGQIRREEGIETPSNPDSKYQKIERKTRRFNTLKVPRKLQAALPYASKTKQFAKQTKPTYMQSRAVVLDDEEKKAVALLQQVQALRKDKVARRAEKKEEKRKEHRKEVAQSDEKRQEKIRGERREKLRQDGIKRKRAESQSEGGGKRRR</sequence>
<evidence type="ECO:0000256" key="6">
    <source>
        <dbReference type="ARBA" id="ARBA00022840"/>
    </source>
</evidence>
<dbReference type="InterPro" id="IPR037875">
    <property type="entry name" value="Bms1_N"/>
</dbReference>
<keyword evidence="4" id="KW-0547">Nucleotide-binding</keyword>
<keyword evidence="2" id="KW-0690">Ribosome biogenesis</keyword>
<dbReference type="InterPro" id="IPR030387">
    <property type="entry name" value="G_Bms1/Tsr1_dom"/>
</dbReference>
<keyword evidence="5" id="KW-0378">Hydrolase</keyword>
<dbReference type="SMART" id="SM01362">
    <property type="entry name" value="DUF663"/>
    <property type="match status" value="1"/>
</dbReference>
<protein>
    <submittedName>
        <fullName evidence="13">GTP binding protein</fullName>
    </submittedName>
</protein>
<evidence type="ECO:0000256" key="8">
    <source>
        <dbReference type="ARBA" id="ARBA00023242"/>
    </source>
</evidence>
<feature type="domain" description="Bms1-type G" evidence="12">
    <location>
        <begin position="91"/>
        <end position="256"/>
    </location>
</feature>
<dbReference type="AlphaFoldDB" id="A0AAD9L846"/>
<feature type="compositionally biased region" description="Basic and acidic residues" evidence="11">
    <location>
        <begin position="46"/>
        <end position="61"/>
    </location>
</feature>
<feature type="compositionally biased region" description="Basic residues" evidence="11">
    <location>
        <begin position="1"/>
        <end position="11"/>
    </location>
</feature>
<feature type="compositionally biased region" description="Polar residues" evidence="11">
    <location>
        <begin position="30"/>
        <end position="41"/>
    </location>
</feature>
<comment type="catalytic activity">
    <reaction evidence="9">
        <text>GTP + H2O = GDP + phosphate + H(+)</text>
        <dbReference type="Rhea" id="RHEA:19669"/>
        <dbReference type="ChEBI" id="CHEBI:15377"/>
        <dbReference type="ChEBI" id="CHEBI:15378"/>
        <dbReference type="ChEBI" id="CHEBI:37565"/>
        <dbReference type="ChEBI" id="CHEBI:43474"/>
        <dbReference type="ChEBI" id="CHEBI:58189"/>
    </reaction>
    <physiologicalReaction direction="left-to-right" evidence="9">
        <dbReference type="Rhea" id="RHEA:19670"/>
    </physiologicalReaction>
</comment>
<evidence type="ECO:0000313" key="14">
    <source>
        <dbReference type="Proteomes" id="UP001182556"/>
    </source>
</evidence>
<evidence type="ECO:0000256" key="1">
    <source>
        <dbReference type="ARBA" id="ARBA00004604"/>
    </source>
</evidence>
<dbReference type="Pfam" id="PF08142">
    <property type="entry name" value="AARP2CN"/>
    <property type="match status" value="1"/>
</dbReference>
<gene>
    <name evidence="13" type="ORF">DB88DRAFT_180594</name>
</gene>
<evidence type="ECO:0000256" key="10">
    <source>
        <dbReference type="ARBA" id="ARBA00061391"/>
    </source>
</evidence>
<comment type="subcellular location">
    <subcellularLocation>
        <location evidence="1">Nucleus</location>
        <location evidence="1">Nucleolus</location>
    </subcellularLocation>
</comment>
<keyword evidence="14" id="KW-1185">Reference proteome</keyword>
<feature type="compositionally biased region" description="Acidic residues" evidence="11">
    <location>
        <begin position="470"/>
        <end position="490"/>
    </location>
</feature>
<dbReference type="Proteomes" id="UP001182556">
    <property type="component" value="Unassembled WGS sequence"/>
</dbReference>
<evidence type="ECO:0000256" key="2">
    <source>
        <dbReference type="ARBA" id="ARBA00022517"/>
    </source>
</evidence>
<comment type="caution">
    <text evidence="13">The sequence shown here is derived from an EMBL/GenBank/DDBJ whole genome shotgun (WGS) entry which is preliminary data.</text>
</comment>
<dbReference type="EMBL" id="JAODAN010000002">
    <property type="protein sequence ID" value="KAK1926765.1"/>
    <property type="molecule type" value="Genomic_DNA"/>
</dbReference>
<feature type="compositionally biased region" description="Acidic residues" evidence="11">
    <location>
        <begin position="646"/>
        <end position="672"/>
    </location>
</feature>
<dbReference type="InterPro" id="IPR003593">
    <property type="entry name" value="AAA+_ATPase"/>
</dbReference>